<dbReference type="AlphaFoldDB" id="A0A5M3W947"/>
<dbReference type="EMBL" id="BLAD01000071">
    <property type="protein sequence ID" value="GES03703.1"/>
    <property type="molecule type" value="Genomic_DNA"/>
</dbReference>
<comment type="similarity">
    <text evidence="1">Belongs to the Bcl-2 family.</text>
</comment>
<dbReference type="InterPro" id="IPR011251">
    <property type="entry name" value="Luciferase-like_dom"/>
</dbReference>
<reference evidence="3 4" key="1">
    <citation type="submission" date="2019-10" db="EMBL/GenBank/DDBJ databases">
        <title>Whole genome shotgun sequence of Acrocarpospora corrugata NBRC 13972.</title>
        <authorList>
            <person name="Ichikawa N."/>
            <person name="Kimura A."/>
            <person name="Kitahashi Y."/>
            <person name="Komaki H."/>
            <person name="Oguchi A."/>
        </authorList>
    </citation>
    <scope>NUCLEOTIDE SEQUENCE [LARGE SCALE GENOMIC DNA]</scope>
    <source>
        <strain evidence="3 4">NBRC 13972</strain>
    </source>
</reference>
<dbReference type="InterPro" id="IPR020726">
    <property type="entry name" value="Bcl2_BH2_motif_CS"/>
</dbReference>
<evidence type="ECO:0000313" key="4">
    <source>
        <dbReference type="Proteomes" id="UP000334990"/>
    </source>
</evidence>
<keyword evidence="4" id="KW-1185">Reference proteome</keyword>
<feature type="domain" description="Luciferase-like" evidence="2">
    <location>
        <begin position="9"/>
        <end position="85"/>
    </location>
</feature>
<sequence length="90" mass="9155">MEIGLSSYGAGPIPELLTEIESAAANGFSRFWLGEHGGWDPLTVFSALGDRAPGIEVATSVVGTYPRHPLALAAQALTTQAATGGGSRSA</sequence>
<dbReference type="Pfam" id="PF00296">
    <property type="entry name" value="Bac_luciferase"/>
    <property type="match status" value="1"/>
</dbReference>
<evidence type="ECO:0000256" key="1">
    <source>
        <dbReference type="ARBA" id="ARBA00009458"/>
    </source>
</evidence>
<dbReference type="Proteomes" id="UP000334990">
    <property type="component" value="Unassembled WGS sequence"/>
</dbReference>
<protein>
    <recommendedName>
        <fullName evidence="2">Luciferase-like domain-containing protein</fullName>
    </recommendedName>
</protein>
<evidence type="ECO:0000313" key="3">
    <source>
        <dbReference type="EMBL" id="GES03703.1"/>
    </source>
</evidence>
<evidence type="ECO:0000259" key="2">
    <source>
        <dbReference type="Pfam" id="PF00296"/>
    </source>
</evidence>
<name>A0A5M3W947_9ACTN</name>
<gene>
    <name evidence="3" type="ORF">Acor_57690</name>
</gene>
<dbReference type="Gene3D" id="3.20.20.30">
    <property type="entry name" value="Luciferase-like domain"/>
    <property type="match status" value="1"/>
</dbReference>
<dbReference type="SUPFAM" id="SSF51679">
    <property type="entry name" value="Bacterial luciferase-like"/>
    <property type="match status" value="1"/>
</dbReference>
<proteinExistence type="inferred from homology"/>
<dbReference type="PROSITE" id="PS01258">
    <property type="entry name" value="BH2"/>
    <property type="match status" value="1"/>
</dbReference>
<accession>A0A5M3W947</accession>
<comment type="caution">
    <text evidence="3">The sequence shown here is derived from an EMBL/GenBank/DDBJ whole genome shotgun (WGS) entry which is preliminary data.</text>
</comment>
<dbReference type="GO" id="GO:0016705">
    <property type="term" value="F:oxidoreductase activity, acting on paired donors, with incorporation or reduction of molecular oxygen"/>
    <property type="evidence" value="ECO:0007669"/>
    <property type="project" value="InterPro"/>
</dbReference>
<dbReference type="InterPro" id="IPR036661">
    <property type="entry name" value="Luciferase-like_sf"/>
</dbReference>
<organism evidence="3 4">
    <name type="scientific">Acrocarpospora corrugata</name>
    <dbReference type="NCBI Taxonomy" id="35763"/>
    <lineage>
        <taxon>Bacteria</taxon>
        <taxon>Bacillati</taxon>
        <taxon>Actinomycetota</taxon>
        <taxon>Actinomycetes</taxon>
        <taxon>Streptosporangiales</taxon>
        <taxon>Streptosporangiaceae</taxon>
        <taxon>Acrocarpospora</taxon>
    </lineage>
</organism>